<name>A0AAW2XIB3_9LAMI</name>
<dbReference type="InterPro" id="IPR057670">
    <property type="entry name" value="SH3_retrovirus"/>
</dbReference>
<proteinExistence type="predicted"/>
<dbReference type="InterPro" id="IPR012337">
    <property type="entry name" value="RNaseH-like_sf"/>
</dbReference>
<dbReference type="Pfam" id="PF22936">
    <property type="entry name" value="Pol_BBD"/>
    <property type="match status" value="1"/>
</dbReference>
<feature type="region of interest" description="Disordered" evidence="3">
    <location>
        <begin position="144"/>
        <end position="165"/>
    </location>
</feature>
<keyword evidence="1" id="KW-0378">Hydrolase</keyword>
<feature type="compositionally biased region" description="Low complexity" evidence="3">
    <location>
        <begin position="605"/>
        <end position="618"/>
    </location>
</feature>
<evidence type="ECO:0000256" key="3">
    <source>
        <dbReference type="SAM" id="MobiDB-lite"/>
    </source>
</evidence>
<dbReference type="InterPro" id="IPR036397">
    <property type="entry name" value="RNaseH_sf"/>
</dbReference>
<keyword evidence="2" id="KW-0862">Zinc</keyword>
<dbReference type="PROSITE" id="PS50158">
    <property type="entry name" value="ZF_CCHC"/>
    <property type="match status" value="1"/>
</dbReference>
<reference evidence="5" key="1">
    <citation type="submission" date="2020-06" db="EMBL/GenBank/DDBJ databases">
        <authorList>
            <person name="Li T."/>
            <person name="Hu X."/>
            <person name="Zhang T."/>
            <person name="Song X."/>
            <person name="Zhang H."/>
            <person name="Dai N."/>
            <person name="Sheng W."/>
            <person name="Hou X."/>
            <person name="Wei L."/>
        </authorList>
    </citation>
    <scope>NUCLEOTIDE SEQUENCE</scope>
    <source>
        <strain evidence="5">KEN1</strain>
        <tissue evidence="5">Leaf</tissue>
    </source>
</reference>
<feature type="compositionally biased region" description="Basic residues" evidence="3">
    <location>
        <begin position="152"/>
        <end position="165"/>
    </location>
</feature>
<dbReference type="InterPro" id="IPR039537">
    <property type="entry name" value="Retrotran_Ty1/copia-like"/>
</dbReference>
<dbReference type="InterPro" id="IPR001878">
    <property type="entry name" value="Znf_CCHC"/>
</dbReference>
<feature type="domain" description="CCHC-type" evidence="4">
    <location>
        <begin position="169"/>
        <end position="184"/>
    </location>
</feature>
<dbReference type="InterPro" id="IPR054722">
    <property type="entry name" value="PolX-like_BBD"/>
</dbReference>
<evidence type="ECO:0000256" key="1">
    <source>
        <dbReference type="ARBA" id="ARBA00022670"/>
    </source>
</evidence>
<dbReference type="Pfam" id="PF00098">
    <property type="entry name" value="zf-CCHC"/>
    <property type="match status" value="1"/>
</dbReference>
<accession>A0AAW2XIB3</accession>
<dbReference type="SUPFAM" id="SSF57756">
    <property type="entry name" value="Retrovirus zinc finger-like domains"/>
    <property type="match status" value="1"/>
</dbReference>
<dbReference type="SUPFAM" id="SSF53098">
    <property type="entry name" value="Ribonuclease H-like"/>
    <property type="match status" value="1"/>
</dbReference>
<evidence type="ECO:0000313" key="5">
    <source>
        <dbReference type="EMBL" id="KAL0453639.1"/>
    </source>
</evidence>
<dbReference type="Gene3D" id="3.30.420.10">
    <property type="entry name" value="Ribonuclease H-like superfamily/Ribonuclease H"/>
    <property type="match status" value="1"/>
</dbReference>
<comment type="caution">
    <text evidence="5">The sequence shown here is derived from an EMBL/GenBank/DDBJ whole genome shotgun (WGS) entry which is preliminary data.</text>
</comment>
<dbReference type="SMART" id="SM00343">
    <property type="entry name" value="ZnF_C2HC"/>
    <property type="match status" value="1"/>
</dbReference>
<evidence type="ECO:0000256" key="2">
    <source>
        <dbReference type="PROSITE-ProRule" id="PRU00047"/>
    </source>
</evidence>
<dbReference type="Pfam" id="PF25597">
    <property type="entry name" value="SH3_retrovirus"/>
    <property type="match status" value="1"/>
</dbReference>
<dbReference type="InterPro" id="IPR036875">
    <property type="entry name" value="Znf_CCHC_sf"/>
</dbReference>
<dbReference type="GO" id="GO:0003676">
    <property type="term" value="F:nucleic acid binding"/>
    <property type="evidence" value="ECO:0007669"/>
    <property type="project" value="InterPro"/>
</dbReference>
<dbReference type="GO" id="GO:0006508">
    <property type="term" value="P:proteolysis"/>
    <property type="evidence" value="ECO:0007669"/>
    <property type="project" value="UniProtKB-KW"/>
</dbReference>
<keyword evidence="2" id="KW-0863">Zinc-finger</keyword>
<dbReference type="Gene3D" id="4.10.60.10">
    <property type="entry name" value="Zinc finger, CCHC-type"/>
    <property type="match status" value="1"/>
</dbReference>
<dbReference type="GO" id="GO:0008270">
    <property type="term" value="F:zinc ion binding"/>
    <property type="evidence" value="ECO:0007669"/>
    <property type="project" value="UniProtKB-KW"/>
</dbReference>
<keyword evidence="1" id="KW-0645">Protease</keyword>
<keyword evidence="2" id="KW-0479">Metal-binding</keyword>
<feature type="region of interest" description="Disordered" evidence="3">
    <location>
        <begin position="585"/>
        <end position="618"/>
    </location>
</feature>
<gene>
    <name evidence="5" type="ORF">Slati_1342000</name>
</gene>
<dbReference type="Pfam" id="PF14223">
    <property type="entry name" value="Retrotran_gag_2"/>
    <property type="match status" value="1"/>
</dbReference>
<dbReference type="AlphaFoldDB" id="A0AAW2XIB3"/>
<sequence>MGMSGAKFEVVKFDGTGNFGLWQTRVKDLLAQQGILKALPPQKSASMDDEDWEEFQQRAAGTIRLCLADEIMYHVMNLKSPGEEGFDLAQHVNVFNHIITDLARLDVSIEDEDREMILLCSLPFSYEHLVTTLTCGKETIKDRGRKLENKGSGKRNSRSKSRGKKTIHCYKCKEPGHVKRDCPKLKKQADEKRDDSSKSANMVLNDGSDCSDGDMLSVSTNQFVDAWILDSGCSYHITPNREWFTSYKSGNSGSVNLGDDRCCHIVGVGDVRIKMYDGTVRTLCDVRHIPELKKNLISLGTLHKNGFIPKADEDRETIRIVKGALTVMKGKITAGNIYKLLGSTVVGGVHSVSCDDNTKPWHMLLAHLSERGMTELHKRNLLHGVKSCKLDFCKFCVIEKQTKKSEVFAKCKLWKAEVENQTSRKIKHLRSDNSTEYTDSQFQKFCEEHGIQRHFSVRLPKSFWAEAVSMACYLINIFGGKVAEEVWTGNPVNFDHLRIFGCPAYVHVPSDERSKLDLKSKQCIFLGYKKGVKGYKFWDPVARKMVVSRDAVFDEQFMLQQHQDKMPKDSSSLDTLQMELELHPVAPENRGGSNPSSDYPVAVESGGSSLPTSGGSTTNELQAYNLARDRQRRTNVKPPSRLGYEDMVSFALLVSGDEPTTFHRAITS</sequence>
<protein>
    <submittedName>
        <fullName evidence="5">Retrovirus-related Pol polyprotein from transposon TNT 1-94</fullName>
    </submittedName>
</protein>
<dbReference type="EMBL" id="JACGWN010000004">
    <property type="protein sequence ID" value="KAL0453639.1"/>
    <property type="molecule type" value="Genomic_DNA"/>
</dbReference>
<dbReference type="GO" id="GO:0008233">
    <property type="term" value="F:peptidase activity"/>
    <property type="evidence" value="ECO:0007669"/>
    <property type="project" value="UniProtKB-KW"/>
</dbReference>
<reference evidence="5" key="2">
    <citation type="journal article" date="2024" name="Plant">
        <title>Genomic evolution and insights into agronomic trait innovations of Sesamum species.</title>
        <authorList>
            <person name="Miao H."/>
            <person name="Wang L."/>
            <person name="Qu L."/>
            <person name="Liu H."/>
            <person name="Sun Y."/>
            <person name="Le M."/>
            <person name="Wang Q."/>
            <person name="Wei S."/>
            <person name="Zheng Y."/>
            <person name="Lin W."/>
            <person name="Duan Y."/>
            <person name="Cao H."/>
            <person name="Xiong S."/>
            <person name="Wang X."/>
            <person name="Wei L."/>
            <person name="Li C."/>
            <person name="Ma Q."/>
            <person name="Ju M."/>
            <person name="Zhao R."/>
            <person name="Li G."/>
            <person name="Mu C."/>
            <person name="Tian Q."/>
            <person name="Mei H."/>
            <person name="Zhang T."/>
            <person name="Gao T."/>
            <person name="Zhang H."/>
        </authorList>
    </citation>
    <scope>NUCLEOTIDE SEQUENCE</scope>
    <source>
        <strain evidence="5">KEN1</strain>
    </source>
</reference>
<dbReference type="Pfam" id="PF13976">
    <property type="entry name" value="gag_pre-integrs"/>
    <property type="match status" value="1"/>
</dbReference>
<organism evidence="5">
    <name type="scientific">Sesamum latifolium</name>
    <dbReference type="NCBI Taxonomy" id="2727402"/>
    <lineage>
        <taxon>Eukaryota</taxon>
        <taxon>Viridiplantae</taxon>
        <taxon>Streptophyta</taxon>
        <taxon>Embryophyta</taxon>
        <taxon>Tracheophyta</taxon>
        <taxon>Spermatophyta</taxon>
        <taxon>Magnoliopsida</taxon>
        <taxon>eudicotyledons</taxon>
        <taxon>Gunneridae</taxon>
        <taxon>Pentapetalae</taxon>
        <taxon>asterids</taxon>
        <taxon>lamiids</taxon>
        <taxon>Lamiales</taxon>
        <taxon>Pedaliaceae</taxon>
        <taxon>Sesamum</taxon>
    </lineage>
</organism>
<evidence type="ECO:0000259" key="4">
    <source>
        <dbReference type="PROSITE" id="PS50158"/>
    </source>
</evidence>
<dbReference type="PANTHER" id="PTHR42648:SF28">
    <property type="entry name" value="TRANSPOSON-ENCODED PROTEIN WITH RIBONUCLEASE H-LIKE AND RETROVIRUS ZINC FINGER-LIKE DOMAINS"/>
    <property type="match status" value="1"/>
</dbReference>
<dbReference type="PANTHER" id="PTHR42648">
    <property type="entry name" value="TRANSPOSASE, PUTATIVE-RELATED"/>
    <property type="match status" value="1"/>
</dbReference>
<dbReference type="InterPro" id="IPR025724">
    <property type="entry name" value="GAG-pre-integrase_dom"/>
</dbReference>